<dbReference type="Gene3D" id="2.60.40.690">
    <property type="entry name" value="Alpha-macroglobulin, receptor-binding domain"/>
    <property type="match status" value="1"/>
</dbReference>
<comment type="caution">
    <text evidence="4">Lacks conserved residue(s) required for the propagation of feature annotation.</text>
</comment>
<dbReference type="SUPFAM" id="SSF49410">
    <property type="entry name" value="Alpha-macroglobulin receptor domain"/>
    <property type="match status" value="1"/>
</dbReference>
<dbReference type="CDD" id="cd00191">
    <property type="entry name" value="TY"/>
    <property type="match status" value="2"/>
</dbReference>
<evidence type="ECO:0000313" key="7">
    <source>
        <dbReference type="EMBL" id="GBN22992.1"/>
    </source>
</evidence>
<dbReference type="AlphaFoldDB" id="A0A4Y2M8R9"/>
<evidence type="ECO:0000313" key="8">
    <source>
        <dbReference type="Proteomes" id="UP000499080"/>
    </source>
</evidence>
<proteinExistence type="predicted"/>
<dbReference type="Gene3D" id="4.10.800.10">
    <property type="entry name" value="Thyroglobulin type-1"/>
    <property type="match status" value="2"/>
</dbReference>
<dbReference type="SUPFAM" id="SSF57610">
    <property type="entry name" value="Thyroglobulin type-1 domain"/>
    <property type="match status" value="2"/>
</dbReference>
<dbReference type="InterPro" id="IPR008993">
    <property type="entry name" value="TIMP-like_OB-fold"/>
</dbReference>
<comment type="subcellular location">
    <subcellularLocation>
        <location evidence="1">Secreted</location>
    </subcellularLocation>
</comment>
<keyword evidence="2" id="KW-0964">Secreted</keyword>
<dbReference type="InterPro" id="IPR036857">
    <property type="entry name" value="Thyroglobulin_1_sf"/>
</dbReference>
<feature type="disulfide bond" evidence="4">
    <location>
        <begin position="369"/>
        <end position="376"/>
    </location>
</feature>
<dbReference type="Proteomes" id="UP000499080">
    <property type="component" value="Unassembled WGS sequence"/>
</dbReference>
<evidence type="ECO:0000256" key="1">
    <source>
        <dbReference type="ARBA" id="ARBA00004613"/>
    </source>
</evidence>
<feature type="domain" description="Thyroglobulin type-1" evidence="6">
    <location>
        <begin position="395"/>
        <end position="452"/>
    </location>
</feature>
<keyword evidence="8" id="KW-1185">Reference proteome</keyword>
<evidence type="ECO:0000259" key="6">
    <source>
        <dbReference type="PROSITE" id="PS51162"/>
    </source>
</evidence>
<dbReference type="InterPro" id="IPR018933">
    <property type="entry name" value="Netrin_module_non-TIMP"/>
</dbReference>
<dbReference type="PROSITE" id="PS51162">
    <property type="entry name" value="THYROGLOBULIN_1_2"/>
    <property type="match status" value="2"/>
</dbReference>
<organism evidence="7 8">
    <name type="scientific">Araneus ventricosus</name>
    <name type="common">Orbweaver spider</name>
    <name type="synonym">Epeira ventricosa</name>
    <dbReference type="NCBI Taxonomy" id="182803"/>
    <lineage>
        <taxon>Eukaryota</taxon>
        <taxon>Metazoa</taxon>
        <taxon>Ecdysozoa</taxon>
        <taxon>Arthropoda</taxon>
        <taxon>Chelicerata</taxon>
        <taxon>Arachnida</taxon>
        <taxon>Araneae</taxon>
        <taxon>Araneomorphae</taxon>
        <taxon>Entelegynae</taxon>
        <taxon>Araneoidea</taxon>
        <taxon>Araneidae</taxon>
        <taxon>Araneus</taxon>
    </lineage>
</organism>
<dbReference type="InterPro" id="IPR050473">
    <property type="entry name" value="A2M/Complement_sys"/>
</dbReference>
<dbReference type="InterPro" id="IPR001134">
    <property type="entry name" value="Netrin_domain"/>
</dbReference>
<evidence type="ECO:0000256" key="3">
    <source>
        <dbReference type="ARBA" id="ARBA00023157"/>
    </source>
</evidence>
<evidence type="ECO:0000256" key="4">
    <source>
        <dbReference type="PROSITE-ProRule" id="PRU00500"/>
    </source>
</evidence>
<dbReference type="PANTHER" id="PTHR11412:SF166">
    <property type="entry name" value="NTR DOMAIN-CONTAINING PROTEIN"/>
    <property type="match status" value="1"/>
</dbReference>
<dbReference type="InterPro" id="IPR009048">
    <property type="entry name" value="A-macroglobulin_rcpt-bd"/>
</dbReference>
<evidence type="ECO:0000259" key="5">
    <source>
        <dbReference type="PROSITE" id="PS50189"/>
    </source>
</evidence>
<keyword evidence="3 4" id="KW-1015">Disulfide bond</keyword>
<protein>
    <submittedName>
        <fullName evidence="7">Venom factor</fullName>
    </submittedName>
</protein>
<feature type="domain" description="NTR" evidence="5">
    <location>
        <begin position="138"/>
        <end position="276"/>
    </location>
</feature>
<dbReference type="PROSITE" id="PS00484">
    <property type="entry name" value="THYROGLOBULIN_1_1"/>
    <property type="match status" value="1"/>
</dbReference>
<dbReference type="Pfam" id="PF00086">
    <property type="entry name" value="Thyroglobulin_1"/>
    <property type="match status" value="2"/>
</dbReference>
<gene>
    <name evidence="7" type="primary">VCO3</name>
    <name evidence="7" type="ORF">AVEN_107044_1</name>
</gene>
<dbReference type="SUPFAM" id="SSF50242">
    <property type="entry name" value="TIMP-like"/>
    <property type="match status" value="1"/>
</dbReference>
<feature type="domain" description="Thyroglobulin type-1" evidence="6">
    <location>
        <begin position="332"/>
        <end position="386"/>
    </location>
</feature>
<dbReference type="Pfam" id="PF07677">
    <property type="entry name" value="A2M_recep"/>
    <property type="match status" value="1"/>
</dbReference>
<evidence type="ECO:0000256" key="2">
    <source>
        <dbReference type="ARBA" id="ARBA00022525"/>
    </source>
</evidence>
<dbReference type="GO" id="GO:0005576">
    <property type="term" value="C:extracellular region"/>
    <property type="evidence" value="ECO:0007669"/>
    <property type="project" value="UniProtKB-SubCell"/>
</dbReference>
<dbReference type="Pfam" id="PF01759">
    <property type="entry name" value="NTR"/>
    <property type="match status" value="1"/>
</dbReference>
<comment type="caution">
    <text evidence="7">The sequence shown here is derived from an EMBL/GenBank/DDBJ whole genome shotgun (WGS) entry which is preliminary data.</text>
</comment>
<dbReference type="PANTHER" id="PTHR11412">
    <property type="entry name" value="MACROGLOBULIN / COMPLEMENT"/>
    <property type="match status" value="1"/>
</dbReference>
<dbReference type="SMART" id="SM00643">
    <property type="entry name" value="C345C"/>
    <property type="match status" value="1"/>
</dbReference>
<dbReference type="PROSITE" id="PS50189">
    <property type="entry name" value="NTR"/>
    <property type="match status" value="1"/>
</dbReference>
<sequence length="452" mass="51274">MMKVSICVRYLGNETTGMSIVDVGIFSGFVPDAEDLNRLQEDPHQIERYEKSSKGVVFYLKQIPKTKPYCFDFRVVRDYIVGKTQRSSVKVYSYYNPDAACTTFYSPPSNSPILHKLCDGGVCQCAEGGCPPSKPFEIIKTFEPSEQRKQLRHIACENYDYVWKGQVVNDVNQQNGFFNISFEIDAVIKEGIEKKDLIEGETRHFLVRDNCAPLLKGETYLIMGKDGEKYKNEQGQIWHRYLLDQTSAVHLWTDIRTASDKVLQRILNTVVRHAGNRTSAEKSSEYKSRTPQIWTFRKLLSSRKAATMMKVVGIIALCLFAVAFADDEEKVPSACEEDRARRLNATLTESILHLIPTCDENGDYAALQCFTANDWCVCYRRNGENINTPSKNIKACDCVRQADDAKTAGDTYVPKCDRNGFYQAKQCERDECWCVDKNGKVLSDPQVGDVSC</sequence>
<dbReference type="SMART" id="SM01361">
    <property type="entry name" value="A2M_recep"/>
    <property type="match status" value="1"/>
</dbReference>
<dbReference type="SMART" id="SM00211">
    <property type="entry name" value="TY"/>
    <property type="match status" value="2"/>
</dbReference>
<dbReference type="InterPro" id="IPR000716">
    <property type="entry name" value="Thyroglobulin_1"/>
</dbReference>
<name>A0A4Y2M8R9_ARAVE</name>
<dbReference type="Gene3D" id="2.40.50.120">
    <property type="match status" value="1"/>
</dbReference>
<dbReference type="OrthoDB" id="1725934at2759"/>
<dbReference type="InterPro" id="IPR036595">
    <property type="entry name" value="A-macroglobulin_rcpt-bd_sf"/>
</dbReference>
<accession>A0A4Y2M8R9</accession>
<reference evidence="7 8" key="1">
    <citation type="journal article" date="2019" name="Sci. Rep.">
        <title>Orb-weaving spider Araneus ventricosus genome elucidates the spidroin gene catalogue.</title>
        <authorList>
            <person name="Kono N."/>
            <person name="Nakamura H."/>
            <person name="Ohtoshi R."/>
            <person name="Moran D.A.P."/>
            <person name="Shinohara A."/>
            <person name="Yoshida Y."/>
            <person name="Fujiwara M."/>
            <person name="Mori M."/>
            <person name="Tomita M."/>
            <person name="Arakawa K."/>
        </authorList>
    </citation>
    <scope>NUCLEOTIDE SEQUENCE [LARGE SCALE GENOMIC DNA]</scope>
</reference>
<dbReference type="EMBL" id="BGPR01006930">
    <property type="protein sequence ID" value="GBN22992.1"/>
    <property type="molecule type" value="Genomic_DNA"/>
</dbReference>